<reference evidence="20" key="1">
    <citation type="submission" date="2025-08" db="UniProtKB">
        <authorList>
            <consortium name="RefSeq"/>
        </authorList>
    </citation>
    <scope>IDENTIFICATION</scope>
    <source>
        <tissue evidence="20">Kidney</tissue>
    </source>
</reference>
<evidence type="ECO:0000259" key="18">
    <source>
        <dbReference type="PROSITE" id="PS50878"/>
    </source>
</evidence>
<evidence type="ECO:0000256" key="12">
    <source>
        <dbReference type="ARBA" id="ARBA00038141"/>
    </source>
</evidence>
<dbReference type="RefSeq" id="XP_012865420.1">
    <property type="nucleotide sequence ID" value="XM_013009966.1"/>
</dbReference>
<dbReference type="CDD" id="cd07557">
    <property type="entry name" value="trimeric_dUTPase"/>
    <property type="match status" value="1"/>
</dbReference>
<evidence type="ECO:0000259" key="17">
    <source>
        <dbReference type="PROSITE" id="PS50175"/>
    </source>
</evidence>
<dbReference type="Gene3D" id="2.40.70.10">
    <property type="entry name" value="Acid Proteases"/>
    <property type="match status" value="1"/>
</dbReference>
<dbReference type="GO" id="GO:0003964">
    <property type="term" value="F:RNA-directed DNA polymerase activity"/>
    <property type="evidence" value="ECO:0007669"/>
    <property type="project" value="UniProtKB-EC"/>
</dbReference>
<comment type="subunit">
    <text evidence="13">Active as a homodimer.</text>
</comment>
<sequence>MTTSLSKIVQGTNESYVQFVARLEAAEKILGSEDMDNVFVKQLALENANTACKAVLRGKAKTLDLNGMIKLCNDVDSFEHKISKSISLAIGARFQAQTQPPGKEVPRWSPHRLTSPEGLLLDYVLNAKEAVIGLEIADPRPMLMANPCLRSRETGYGPRHGALIITPEEGRVITESGEFGPPPPGMFFLIIGRASSSLQGLTVLPSIVDADYSGPLKFLVQASQGPLTIPAGQRIAQALPLPMIGQFPYKHSQRGTSAPGSSDIFWVHQPTESRPTLKLSLEGKPFLGLLDTGADATVIARKHWPDSWPLEPTTTHLKGIGQIQDTLQSSKILNWADLEGNTGTIKPFVVEGLPVDLWGRDIMTQMGVIMFSPNETVTNIMLKSGFLPGKGLGKHEQGINQPILPTPKRDKKGLGADLFFLRTTAPPALRADKITWKADDPVWIDQWSMPQKKVQAALQLVQEQLEQGHLEPSTSPWNTPIFVIKKKNGDWRLLQDLREVNKTMVPMGALQPGLPSPVAIPKEYFKIVIDIKNCFFSIPLHLVDCKRFAFSIPIVNHKGPNPRFQWRVLPQGMANSPTLCQKFVAQSIDPIRVQYPNAYIIHYMDDLLIAKKIQTCYPFLFLGFQLEPALIYAQKIQIRKDKLTCLNDFQKLLGDINWLHPYLKLTTGDLKPLFSILQGDSDPTSPRKLTPEAEKALIRIKEAILQQKIGDFDPSLTLYLIIFATYFVPTGLLWQQTMPLLWVHASASPPKVPPSYPLLVSQLIFSGLKTSVRYFGRDPDIIITPYSKEQINWLQQRQSEWTILCTGFQGKFDNHMPNDKLIQFLNVTPFIFLKKYFVKAHSGCPYCFY</sequence>
<dbReference type="InterPro" id="IPR001995">
    <property type="entry name" value="Peptidase_A2_cat"/>
</dbReference>
<dbReference type="GO" id="GO:0004190">
    <property type="term" value="F:aspartic-type endopeptidase activity"/>
    <property type="evidence" value="ECO:0007669"/>
    <property type="project" value="UniProtKB-KW"/>
</dbReference>
<dbReference type="InParanoid" id="A0A1S3EN82"/>
<dbReference type="PANTHER" id="PTHR19422:SF123">
    <property type="entry name" value="RT1 CLASS I, LOCUS CE15"/>
    <property type="match status" value="1"/>
</dbReference>
<dbReference type="GO" id="GO:0006508">
    <property type="term" value="P:proteolysis"/>
    <property type="evidence" value="ECO:0007669"/>
    <property type="project" value="UniProtKB-KW"/>
</dbReference>
<dbReference type="InterPro" id="IPR000477">
    <property type="entry name" value="RT_dom"/>
</dbReference>
<dbReference type="PROSITE" id="PS00141">
    <property type="entry name" value="ASP_PROTEASE"/>
    <property type="match status" value="1"/>
</dbReference>
<comment type="catalytic activity">
    <reaction evidence="1">
        <text>Processing at the authentic HIV-1 PR recognition site and release of the mature p17 matrix and the p24 capsid protein, as a result of the cleavage of the -SQNY-|-PIVQ- cleavage site.</text>
        <dbReference type="EC" id="3.4.23.50"/>
    </reaction>
</comment>
<dbReference type="SUPFAM" id="SSF51283">
    <property type="entry name" value="dUTPase-like"/>
    <property type="match status" value="1"/>
</dbReference>
<comment type="similarity">
    <text evidence="12">Belongs to the peptidase A2 family. HERV class-II K(HML-2) subfamily.</text>
</comment>
<dbReference type="PROSITE" id="PS50174">
    <property type="entry name" value="G_PATCH"/>
    <property type="match status" value="1"/>
</dbReference>
<dbReference type="GO" id="GO:0004523">
    <property type="term" value="F:RNA-DNA hybrid ribonuclease activity"/>
    <property type="evidence" value="ECO:0007669"/>
    <property type="project" value="UniProtKB-EC"/>
</dbReference>
<evidence type="ECO:0000256" key="14">
    <source>
        <dbReference type="ARBA" id="ARBA00042135"/>
    </source>
</evidence>
<dbReference type="PROSITE" id="PS50175">
    <property type="entry name" value="ASP_PROT_RETROV"/>
    <property type="match status" value="1"/>
</dbReference>
<dbReference type="Pfam" id="PF00077">
    <property type="entry name" value="RVP"/>
    <property type="match status" value="1"/>
</dbReference>
<dbReference type="EC" id="3.1.26.4" evidence="3"/>
<dbReference type="SUPFAM" id="SSF56672">
    <property type="entry name" value="DNA/RNA polymerases"/>
    <property type="match status" value="1"/>
</dbReference>
<dbReference type="SUPFAM" id="SSF50630">
    <property type="entry name" value="Acid proteases"/>
    <property type="match status" value="1"/>
</dbReference>
<dbReference type="PROSITE" id="PS50878">
    <property type="entry name" value="RT_POL"/>
    <property type="match status" value="1"/>
</dbReference>
<dbReference type="InterPro" id="IPR010661">
    <property type="entry name" value="RVT_thumb"/>
</dbReference>
<organism evidence="19 20">
    <name type="scientific">Dipodomys ordii</name>
    <name type="common">Ord's kangaroo rat</name>
    <dbReference type="NCBI Taxonomy" id="10020"/>
    <lineage>
        <taxon>Eukaryota</taxon>
        <taxon>Metazoa</taxon>
        <taxon>Chordata</taxon>
        <taxon>Craniata</taxon>
        <taxon>Vertebrata</taxon>
        <taxon>Euteleostomi</taxon>
        <taxon>Mammalia</taxon>
        <taxon>Eutheria</taxon>
        <taxon>Euarchontoglires</taxon>
        <taxon>Glires</taxon>
        <taxon>Rodentia</taxon>
        <taxon>Castorimorpha</taxon>
        <taxon>Heteromyidae</taxon>
        <taxon>Dipodomyinae</taxon>
        <taxon>Dipodomys</taxon>
    </lineage>
</organism>
<dbReference type="InterPro" id="IPR036157">
    <property type="entry name" value="dUTPase-like_sf"/>
</dbReference>
<keyword evidence="10" id="KW-0694">RNA-binding</keyword>
<evidence type="ECO:0000256" key="11">
    <source>
        <dbReference type="ARBA" id="ARBA00022932"/>
    </source>
</evidence>
<dbReference type="Gene3D" id="1.10.1200.30">
    <property type="match status" value="1"/>
</dbReference>
<proteinExistence type="inferred from homology"/>
<evidence type="ECO:0000256" key="13">
    <source>
        <dbReference type="ARBA" id="ARBA00038675"/>
    </source>
</evidence>
<comment type="similarity">
    <text evidence="2">Belongs to the beta type-B retroviral polymerase family. HERV class-II K(HML-2) pol subfamily.</text>
</comment>
<dbReference type="KEGG" id="dord:105980979"/>
<dbReference type="InterPro" id="IPR001969">
    <property type="entry name" value="Aspartic_peptidase_AS"/>
</dbReference>
<dbReference type="AlphaFoldDB" id="A0A1S3EN82"/>
<dbReference type="Gene3D" id="2.70.40.10">
    <property type="match status" value="1"/>
</dbReference>
<keyword evidence="9" id="KW-0378">Hydrolase</keyword>
<evidence type="ECO:0000256" key="8">
    <source>
        <dbReference type="ARBA" id="ARBA00022758"/>
    </source>
</evidence>
<evidence type="ECO:0000313" key="20">
    <source>
        <dbReference type="RefSeq" id="XP_012865420.1"/>
    </source>
</evidence>
<dbReference type="CDD" id="cd05482">
    <property type="entry name" value="HIV_retropepsin_like"/>
    <property type="match status" value="1"/>
</dbReference>
<dbReference type="InterPro" id="IPR021109">
    <property type="entry name" value="Peptidase_aspartic_dom_sf"/>
</dbReference>
<dbReference type="InterPro" id="IPR051592">
    <property type="entry name" value="HERV-K_Pro_peptidase_A2"/>
</dbReference>
<dbReference type="Proteomes" id="UP000081671">
    <property type="component" value="Unplaced"/>
</dbReference>
<keyword evidence="19" id="KW-1185">Reference proteome</keyword>
<feature type="domain" description="G-patch" evidence="16">
    <location>
        <begin position="373"/>
        <end position="419"/>
    </location>
</feature>
<evidence type="ECO:0000256" key="5">
    <source>
        <dbReference type="ARBA" id="ARBA00013083"/>
    </source>
</evidence>
<keyword evidence="11" id="KW-0239">DNA-directed DNA polymerase</keyword>
<keyword evidence="11" id="KW-0808">Transferase</keyword>
<dbReference type="Pfam" id="PF19317">
    <property type="entry name" value="Gag_p24_C"/>
    <property type="match status" value="1"/>
</dbReference>
<evidence type="ECO:0000256" key="10">
    <source>
        <dbReference type="ARBA" id="ARBA00022884"/>
    </source>
</evidence>
<dbReference type="GO" id="GO:0003723">
    <property type="term" value="F:RNA binding"/>
    <property type="evidence" value="ECO:0007669"/>
    <property type="project" value="UniProtKB-KW"/>
</dbReference>
<dbReference type="Pfam" id="PF00692">
    <property type="entry name" value="dUTPase"/>
    <property type="match status" value="1"/>
</dbReference>
<dbReference type="InterPro" id="IPR033704">
    <property type="entry name" value="dUTPase_trimeric"/>
</dbReference>
<dbReference type="EC" id="3.4.23.50" evidence="5"/>
<dbReference type="Pfam" id="PF06817">
    <property type="entry name" value="RVT_thumb"/>
    <property type="match status" value="1"/>
</dbReference>
<keyword evidence="7" id="KW-0064">Aspartyl protease</keyword>
<evidence type="ECO:0000256" key="9">
    <source>
        <dbReference type="ARBA" id="ARBA00022801"/>
    </source>
</evidence>
<dbReference type="Pfam" id="PF00078">
    <property type="entry name" value="RVT_1"/>
    <property type="match status" value="1"/>
</dbReference>
<evidence type="ECO:0000256" key="4">
    <source>
        <dbReference type="ARBA" id="ARBA00012493"/>
    </source>
</evidence>
<keyword evidence="6" id="KW-0645">Protease</keyword>
<dbReference type="InterPro" id="IPR000467">
    <property type="entry name" value="G_patch_dom"/>
</dbReference>
<keyword evidence="11" id="KW-0548">Nucleotidyltransferase</keyword>
<dbReference type="OrthoDB" id="9900537at2759"/>
<evidence type="ECO:0000256" key="7">
    <source>
        <dbReference type="ARBA" id="ARBA00022750"/>
    </source>
</evidence>
<dbReference type="PANTHER" id="PTHR19422">
    <property type="entry name" value="GAG RETROVIRAL POLYPROTEIN"/>
    <property type="match status" value="1"/>
</dbReference>
<evidence type="ECO:0000313" key="19">
    <source>
        <dbReference type="Proteomes" id="UP000081671"/>
    </source>
</evidence>
<protein>
    <recommendedName>
        <fullName evidence="15">Protease</fullName>
        <ecNumber evidence="4">2.7.7.49</ecNumber>
        <ecNumber evidence="3">3.1.26.4</ecNumber>
        <ecNumber evidence="5">3.4.23.50</ecNumber>
    </recommendedName>
    <alternativeName>
        <fullName evidence="14">Proteinase</fullName>
    </alternativeName>
</protein>
<evidence type="ECO:0000256" key="15">
    <source>
        <dbReference type="ARBA" id="ARBA00043244"/>
    </source>
</evidence>
<dbReference type="InterPro" id="IPR034170">
    <property type="entry name" value="Retropepsin-like_cat_dom"/>
</dbReference>
<dbReference type="InterPro" id="IPR029054">
    <property type="entry name" value="dUTPase-like"/>
</dbReference>
<dbReference type="Gene3D" id="3.10.10.10">
    <property type="entry name" value="HIV Type 1 Reverse Transcriptase, subunit A, domain 1"/>
    <property type="match status" value="1"/>
</dbReference>
<dbReference type="GeneID" id="105980979"/>
<accession>A0A1S3EN82</accession>
<dbReference type="GO" id="GO:0075523">
    <property type="term" value="P:viral translational frameshifting"/>
    <property type="evidence" value="ECO:0007669"/>
    <property type="project" value="UniProtKB-KW"/>
</dbReference>
<feature type="domain" description="Peptidase A2" evidence="17">
    <location>
        <begin position="286"/>
        <end position="362"/>
    </location>
</feature>
<evidence type="ECO:0000256" key="3">
    <source>
        <dbReference type="ARBA" id="ARBA00012180"/>
    </source>
</evidence>
<evidence type="ECO:0000259" key="16">
    <source>
        <dbReference type="PROSITE" id="PS50174"/>
    </source>
</evidence>
<dbReference type="Pfam" id="PF01585">
    <property type="entry name" value="G-patch"/>
    <property type="match status" value="1"/>
</dbReference>
<evidence type="ECO:0000256" key="6">
    <source>
        <dbReference type="ARBA" id="ARBA00022670"/>
    </source>
</evidence>
<name>A0A1S3EN82_DIPOR</name>
<keyword evidence="8" id="KW-0688">Ribosomal frameshifting</keyword>
<dbReference type="InterPro" id="IPR045345">
    <property type="entry name" value="Gag_p24_C"/>
</dbReference>
<dbReference type="EC" id="2.7.7.49" evidence="4"/>
<dbReference type="Gene3D" id="3.30.70.270">
    <property type="match status" value="2"/>
</dbReference>
<dbReference type="SUPFAM" id="SSF47353">
    <property type="entry name" value="Retrovirus capsid dimerization domain-like"/>
    <property type="match status" value="1"/>
</dbReference>
<evidence type="ECO:0000256" key="1">
    <source>
        <dbReference type="ARBA" id="ARBA00001339"/>
    </source>
</evidence>
<dbReference type="GO" id="GO:0003887">
    <property type="term" value="F:DNA-directed DNA polymerase activity"/>
    <property type="evidence" value="ECO:0007669"/>
    <property type="project" value="UniProtKB-KW"/>
</dbReference>
<dbReference type="InterPro" id="IPR043128">
    <property type="entry name" value="Rev_trsase/Diguanyl_cyclase"/>
</dbReference>
<dbReference type="InterPro" id="IPR043502">
    <property type="entry name" value="DNA/RNA_pol_sf"/>
</dbReference>
<feature type="domain" description="Reverse transcriptase" evidence="18">
    <location>
        <begin position="465"/>
        <end position="663"/>
    </location>
</feature>
<dbReference type="InterPro" id="IPR008916">
    <property type="entry name" value="Retrov_capsid_C"/>
</dbReference>
<dbReference type="InterPro" id="IPR018061">
    <property type="entry name" value="Retropepsins"/>
</dbReference>
<dbReference type="SMART" id="SM00443">
    <property type="entry name" value="G_patch"/>
    <property type="match status" value="1"/>
</dbReference>
<gene>
    <name evidence="20" type="primary">LOC105980979</name>
</gene>
<evidence type="ECO:0000256" key="2">
    <source>
        <dbReference type="ARBA" id="ARBA00010879"/>
    </source>
</evidence>